<protein>
    <submittedName>
        <fullName evidence="1">Uncharacterized protein</fullName>
    </submittedName>
</protein>
<organism evidence="1 2">
    <name type="scientific">Spirosoma montaniterrae</name>
    <dbReference type="NCBI Taxonomy" id="1178516"/>
    <lineage>
        <taxon>Bacteria</taxon>
        <taxon>Pseudomonadati</taxon>
        <taxon>Bacteroidota</taxon>
        <taxon>Cytophagia</taxon>
        <taxon>Cytophagales</taxon>
        <taxon>Cytophagaceae</taxon>
        <taxon>Spirosoma</taxon>
    </lineage>
</organism>
<dbReference type="OrthoDB" id="583435at2"/>
<accession>A0A1P9WY14</accession>
<dbReference type="AlphaFoldDB" id="A0A1P9WY14"/>
<evidence type="ECO:0000313" key="2">
    <source>
        <dbReference type="Proteomes" id="UP000187941"/>
    </source>
</evidence>
<dbReference type="RefSeq" id="WP_077131703.1">
    <property type="nucleotide sequence ID" value="NZ_CP014263.1"/>
</dbReference>
<keyword evidence="2" id="KW-1185">Reference proteome</keyword>
<dbReference type="STRING" id="1178516.AWR27_13695"/>
<sequence length="84" mass="9514">MKKVMLQFKAQQEQPSLESVKQQFKLSDEAIDKEFGVIETDSTEHLYVVMVDAGQQARIEKILARKAAKHPAEGFFSNPPIKPI</sequence>
<dbReference type="KEGG" id="smon:AWR27_13695"/>
<dbReference type="EMBL" id="CP014263">
    <property type="protein sequence ID" value="AQG80277.1"/>
    <property type="molecule type" value="Genomic_DNA"/>
</dbReference>
<gene>
    <name evidence="1" type="ORF">AWR27_13695</name>
</gene>
<reference evidence="1 2" key="1">
    <citation type="submission" date="2016-01" db="EMBL/GenBank/DDBJ databases">
        <authorList>
            <person name="Oliw E.H."/>
        </authorList>
    </citation>
    <scope>NUCLEOTIDE SEQUENCE [LARGE SCALE GENOMIC DNA]</scope>
    <source>
        <strain evidence="1 2">DY10</strain>
    </source>
</reference>
<name>A0A1P9WY14_9BACT</name>
<evidence type="ECO:0000313" key="1">
    <source>
        <dbReference type="EMBL" id="AQG80277.1"/>
    </source>
</evidence>
<dbReference type="Proteomes" id="UP000187941">
    <property type="component" value="Chromosome"/>
</dbReference>
<proteinExistence type="predicted"/>